<name>A0ABQ9WCW4_SAGOE</name>
<dbReference type="InterPro" id="IPR001849">
    <property type="entry name" value="PH_domain"/>
</dbReference>
<proteinExistence type="predicted"/>
<keyword evidence="1" id="KW-0479">Metal-binding</keyword>
<keyword evidence="7" id="KW-1185">Reference proteome</keyword>
<dbReference type="InterPro" id="IPR039360">
    <property type="entry name" value="Ras_GTPase"/>
</dbReference>
<feature type="non-terminal residue" evidence="6">
    <location>
        <position position="69"/>
    </location>
</feature>
<dbReference type="Pfam" id="PF00779">
    <property type="entry name" value="BTK"/>
    <property type="match status" value="1"/>
</dbReference>
<dbReference type="InterPro" id="IPR001562">
    <property type="entry name" value="Znf_Btk_motif"/>
</dbReference>
<protein>
    <submittedName>
        <fullName evidence="6">Ras GTPase-activating protein 3</fullName>
    </submittedName>
</protein>
<evidence type="ECO:0000259" key="5">
    <source>
        <dbReference type="PROSITE" id="PS50003"/>
    </source>
</evidence>
<feature type="domain" description="PH" evidence="5">
    <location>
        <begin position="1"/>
        <end position="33"/>
    </location>
</feature>
<evidence type="ECO:0000256" key="4">
    <source>
        <dbReference type="PROSITE-ProRule" id="PRU00432"/>
    </source>
</evidence>
<sequence length="69" mass="7718">MFQVIQPERALYIQANNCVEAKDWIDILTKVSQCNQKRLTVYHPSAYLGGHWLCCRASSDSAPGCSPCT</sequence>
<dbReference type="PANTHER" id="PTHR10194:SF53">
    <property type="entry name" value="RAS GTPASE-ACTIVATING PROTEIN 3"/>
    <property type="match status" value="1"/>
</dbReference>
<dbReference type="PROSITE" id="PS50003">
    <property type="entry name" value="PH_DOMAIN"/>
    <property type="match status" value="1"/>
</dbReference>
<accession>A0ABQ9WCW4</accession>
<dbReference type="PANTHER" id="PTHR10194">
    <property type="entry name" value="RAS GTPASE-ACTIVATING PROTEINS"/>
    <property type="match status" value="1"/>
</dbReference>
<evidence type="ECO:0000313" key="6">
    <source>
        <dbReference type="EMBL" id="KAK2118628.1"/>
    </source>
</evidence>
<evidence type="ECO:0000256" key="2">
    <source>
        <dbReference type="ARBA" id="ARBA00022771"/>
    </source>
</evidence>
<dbReference type="InterPro" id="IPR011993">
    <property type="entry name" value="PH-like_dom_sf"/>
</dbReference>
<evidence type="ECO:0000256" key="3">
    <source>
        <dbReference type="ARBA" id="ARBA00022833"/>
    </source>
</evidence>
<organism evidence="6 7">
    <name type="scientific">Saguinus oedipus</name>
    <name type="common">Cotton-top tamarin</name>
    <name type="synonym">Oedipomidas oedipus</name>
    <dbReference type="NCBI Taxonomy" id="9490"/>
    <lineage>
        <taxon>Eukaryota</taxon>
        <taxon>Metazoa</taxon>
        <taxon>Chordata</taxon>
        <taxon>Craniata</taxon>
        <taxon>Vertebrata</taxon>
        <taxon>Euteleostomi</taxon>
        <taxon>Mammalia</taxon>
        <taxon>Eutheria</taxon>
        <taxon>Euarchontoglires</taxon>
        <taxon>Primates</taxon>
        <taxon>Haplorrhini</taxon>
        <taxon>Platyrrhini</taxon>
        <taxon>Cebidae</taxon>
        <taxon>Callitrichinae</taxon>
        <taxon>Saguinus</taxon>
    </lineage>
</organism>
<dbReference type="Proteomes" id="UP001266305">
    <property type="component" value="Unassembled WGS sequence"/>
</dbReference>
<dbReference type="EMBL" id="JASSZA010000001">
    <property type="protein sequence ID" value="KAK2118628.1"/>
    <property type="molecule type" value="Genomic_DNA"/>
</dbReference>
<dbReference type="PROSITE" id="PS51113">
    <property type="entry name" value="ZF_BTK"/>
    <property type="match status" value="1"/>
</dbReference>
<keyword evidence="3" id="KW-0862">Zinc</keyword>
<evidence type="ECO:0000256" key="1">
    <source>
        <dbReference type="ARBA" id="ARBA00022723"/>
    </source>
</evidence>
<dbReference type="Gene3D" id="2.30.29.30">
    <property type="entry name" value="Pleckstrin-homology domain (PH domain)/Phosphotyrosine-binding domain (PTB)"/>
    <property type="match status" value="1"/>
</dbReference>
<dbReference type="PRINTS" id="PR00402">
    <property type="entry name" value="TECBTKDOMAIN"/>
</dbReference>
<dbReference type="SUPFAM" id="SSF50729">
    <property type="entry name" value="PH domain-like"/>
    <property type="match status" value="1"/>
</dbReference>
<keyword evidence="2 4" id="KW-0863">Zinc-finger</keyword>
<dbReference type="SMART" id="SM00107">
    <property type="entry name" value="BTK"/>
    <property type="match status" value="1"/>
</dbReference>
<gene>
    <name evidence="6" type="primary">RASA3</name>
    <name evidence="6" type="ORF">P7K49_000014</name>
</gene>
<comment type="caution">
    <text evidence="6">The sequence shown here is derived from an EMBL/GenBank/DDBJ whole genome shotgun (WGS) entry which is preliminary data.</text>
</comment>
<evidence type="ECO:0000313" key="7">
    <source>
        <dbReference type="Proteomes" id="UP001266305"/>
    </source>
</evidence>
<reference evidence="6 7" key="1">
    <citation type="submission" date="2023-05" db="EMBL/GenBank/DDBJ databases">
        <title>B98-5 Cell Line De Novo Hybrid Assembly: An Optical Mapping Approach.</title>
        <authorList>
            <person name="Kananen K."/>
            <person name="Auerbach J.A."/>
            <person name="Kautto E."/>
            <person name="Blachly J.S."/>
        </authorList>
    </citation>
    <scope>NUCLEOTIDE SEQUENCE [LARGE SCALE GENOMIC DNA]</scope>
    <source>
        <strain evidence="6">B95-8</strain>
        <tissue evidence="6">Cell line</tissue>
    </source>
</reference>